<dbReference type="PANTHER" id="PTHR43692">
    <property type="entry name" value="UDP-N-ACETYLMURAMOYLALANINE--D-GLUTAMATE LIGASE"/>
    <property type="match status" value="1"/>
</dbReference>
<feature type="domain" description="Mur ligase central" evidence="10">
    <location>
        <begin position="111"/>
        <end position="276"/>
    </location>
</feature>
<keyword evidence="7 8" id="KW-0132">Cell division</keyword>
<dbReference type="Proteomes" id="UP001499988">
    <property type="component" value="Unassembled WGS sequence"/>
</dbReference>
<keyword evidence="7 8" id="KW-0131">Cell cycle</keyword>
<reference evidence="12" key="1">
    <citation type="journal article" date="2019" name="Int. J. Syst. Evol. Microbiol.">
        <title>The Global Catalogue of Microorganisms (GCM) 10K type strain sequencing project: providing services to taxonomists for standard genome sequencing and annotation.</title>
        <authorList>
            <consortium name="The Broad Institute Genomics Platform"/>
            <consortium name="The Broad Institute Genome Sequencing Center for Infectious Disease"/>
            <person name="Wu L."/>
            <person name="Ma J."/>
        </authorList>
    </citation>
    <scope>NUCLEOTIDE SEQUENCE [LARGE SCALE GENOMIC DNA]</scope>
    <source>
        <strain evidence="12">JCM 18401</strain>
    </source>
</reference>
<dbReference type="Pfam" id="PF21799">
    <property type="entry name" value="MurD-like_N"/>
    <property type="match status" value="1"/>
</dbReference>
<dbReference type="InterPro" id="IPR004101">
    <property type="entry name" value="Mur_ligase_C"/>
</dbReference>
<keyword evidence="4 7" id="KW-0436">Ligase</keyword>
<keyword evidence="3 7" id="KW-0963">Cytoplasm</keyword>
<evidence type="ECO:0000256" key="5">
    <source>
        <dbReference type="ARBA" id="ARBA00022741"/>
    </source>
</evidence>
<proteinExistence type="inferred from homology"/>
<evidence type="ECO:0000313" key="11">
    <source>
        <dbReference type="EMBL" id="GAA4900551.1"/>
    </source>
</evidence>
<evidence type="ECO:0000256" key="2">
    <source>
        <dbReference type="ARBA" id="ARBA00004752"/>
    </source>
</evidence>
<keyword evidence="6 7" id="KW-0067">ATP-binding</keyword>
<comment type="caution">
    <text evidence="11">The sequence shown here is derived from an EMBL/GenBank/DDBJ whole genome shotgun (WGS) entry which is preliminary data.</text>
</comment>
<dbReference type="InterPro" id="IPR036615">
    <property type="entry name" value="Mur_ligase_C_dom_sf"/>
</dbReference>
<accession>A0ABP9FF97</accession>
<comment type="function">
    <text evidence="7 8">Cell wall formation. Catalyzes the addition of glutamate to the nucleotide precursor UDP-N-acetylmuramoyl-L-alanine (UMA).</text>
</comment>
<comment type="pathway">
    <text evidence="2 7 8">Cell wall biogenesis; peptidoglycan biosynthesis.</text>
</comment>
<dbReference type="PANTHER" id="PTHR43692:SF1">
    <property type="entry name" value="UDP-N-ACETYLMURAMOYLALANINE--D-GLUTAMATE LIGASE"/>
    <property type="match status" value="1"/>
</dbReference>
<feature type="binding site" evidence="7">
    <location>
        <begin position="113"/>
        <end position="119"/>
    </location>
    <ligand>
        <name>ATP</name>
        <dbReference type="ChEBI" id="CHEBI:30616"/>
    </ligand>
</feature>
<keyword evidence="5 7" id="KW-0547">Nucleotide-binding</keyword>
<dbReference type="InterPro" id="IPR013221">
    <property type="entry name" value="Mur_ligase_cen"/>
</dbReference>
<keyword evidence="7 8" id="KW-0573">Peptidoglycan synthesis</keyword>
<evidence type="ECO:0000259" key="9">
    <source>
        <dbReference type="Pfam" id="PF02875"/>
    </source>
</evidence>
<dbReference type="Pfam" id="PF08245">
    <property type="entry name" value="Mur_ligase_M"/>
    <property type="match status" value="1"/>
</dbReference>
<dbReference type="Gene3D" id="3.90.190.20">
    <property type="entry name" value="Mur ligase, C-terminal domain"/>
    <property type="match status" value="1"/>
</dbReference>
<evidence type="ECO:0000256" key="1">
    <source>
        <dbReference type="ARBA" id="ARBA00004496"/>
    </source>
</evidence>
<dbReference type="RefSeq" id="WP_345337079.1">
    <property type="nucleotide sequence ID" value="NZ_BAABJZ010000103.1"/>
</dbReference>
<evidence type="ECO:0000259" key="10">
    <source>
        <dbReference type="Pfam" id="PF08245"/>
    </source>
</evidence>
<dbReference type="GO" id="GO:0016874">
    <property type="term" value="F:ligase activity"/>
    <property type="evidence" value="ECO:0007669"/>
    <property type="project" value="UniProtKB-KW"/>
</dbReference>
<keyword evidence="7 8" id="KW-0961">Cell wall biogenesis/degradation</keyword>
<dbReference type="Gene3D" id="3.40.50.720">
    <property type="entry name" value="NAD(P)-binding Rossmann-like Domain"/>
    <property type="match status" value="1"/>
</dbReference>
<evidence type="ECO:0000256" key="6">
    <source>
        <dbReference type="ARBA" id="ARBA00022840"/>
    </source>
</evidence>
<keyword evidence="7 8" id="KW-0133">Cell shape</keyword>
<dbReference type="SUPFAM" id="SSF53244">
    <property type="entry name" value="MurD-like peptide ligases, peptide-binding domain"/>
    <property type="match status" value="1"/>
</dbReference>
<keyword evidence="12" id="KW-1185">Reference proteome</keyword>
<dbReference type="Gene3D" id="3.40.1190.10">
    <property type="entry name" value="Mur-like, catalytic domain"/>
    <property type="match status" value="1"/>
</dbReference>
<name>A0ABP9FF97_9GAMM</name>
<comment type="similarity">
    <text evidence="7">Belongs to the MurCDEF family.</text>
</comment>
<comment type="subcellular location">
    <subcellularLocation>
        <location evidence="1 7 8">Cytoplasm</location>
    </subcellularLocation>
</comment>
<organism evidence="11 12">
    <name type="scientific">Ferrimonas pelagia</name>
    <dbReference type="NCBI Taxonomy" id="1177826"/>
    <lineage>
        <taxon>Bacteria</taxon>
        <taxon>Pseudomonadati</taxon>
        <taxon>Pseudomonadota</taxon>
        <taxon>Gammaproteobacteria</taxon>
        <taxon>Alteromonadales</taxon>
        <taxon>Ferrimonadaceae</taxon>
        <taxon>Ferrimonas</taxon>
    </lineage>
</organism>
<dbReference type="HAMAP" id="MF_00639">
    <property type="entry name" value="MurD"/>
    <property type="match status" value="1"/>
</dbReference>
<comment type="catalytic activity">
    <reaction evidence="7 8">
        <text>UDP-N-acetyl-alpha-D-muramoyl-L-alanine + D-glutamate + ATP = UDP-N-acetyl-alpha-D-muramoyl-L-alanyl-D-glutamate + ADP + phosphate + H(+)</text>
        <dbReference type="Rhea" id="RHEA:16429"/>
        <dbReference type="ChEBI" id="CHEBI:15378"/>
        <dbReference type="ChEBI" id="CHEBI:29986"/>
        <dbReference type="ChEBI" id="CHEBI:30616"/>
        <dbReference type="ChEBI" id="CHEBI:43474"/>
        <dbReference type="ChEBI" id="CHEBI:83898"/>
        <dbReference type="ChEBI" id="CHEBI:83900"/>
        <dbReference type="ChEBI" id="CHEBI:456216"/>
        <dbReference type="EC" id="6.3.2.9"/>
    </reaction>
</comment>
<dbReference type="EC" id="6.3.2.9" evidence="7 8"/>
<dbReference type="SUPFAM" id="SSF51984">
    <property type="entry name" value="MurCD N-terminal domain"/>
    <property type="match status" value="1"/>
</dbReference>
<dbReference type="EMBL" id="BAABJZ010000103">
    <property type="protein sequence ID" value="GAA4900551.1"/>
    <property type="molecule type" value="Genomic_DNA"/>
</dbReference>
<evidence type="ECO:0000256" key="7">
    <source>
        <dbReference type="HAMAP-Rule" id="MF_00639"/>
    </source>
</evidence>
<protein>
    <recommendedName>
        <fullName evidence="7 8">UDP-N-acetylmuramoylalanine--D-glutamate ligase</fullName>
        <ecNumber evidence="7 8">6.3.2.9</ecNumber>
    </recommendedName>
    <alternativeName>
        <fullName evidence="7">D-glutamic acid-adding enzyme</fullName>
    </alternativeName>
    <alternativeName>
        <fullName evidence="7">UDP-N-acetylmuramoyl-L-alanyl-D-glutamate synthetase</fullName>
    </alternativeName>
</protein>
<gene>
    <name evidence="7 11" type="primary">murD</name>
    <name evidence="11" type="ORF">GCM10023333_38060</name>
</gene>
<dbReference type="Pfam" id="PF02875">
    <property type="entry name" value="Mur_ligase_C"/>
    <property type="match status" value="1"/>
</dbReference>
<dbReference type="InterPro" id="IPR005762">
    <property type="entry name" value="MurD"/>
</dbReference>
<dbReference type="SUPFAM" id="SSF53623">
    <property type="entry name" value="MurD-like peptide ligases, catalytic domain"/>
    <property type="match status" value="1"/>
</dbReference>
<evidence type="ECO:0000256" key="4">
    <source>
        <dbReference type="ARBA" id="ARBA00022598"/>
    </source>
</evidence>
<sequence>MSTHGNTFILGLGLTGLSCVRFLQAQGIAVSVWDTRAAPPGADQLARDFPQVPLLTGPLKAEVLCQAKQLVVSPGIALATPAIAAAIQAGVEVIGDIELFARHADAPVIAITGSNGKSTVTSWVGEMAKAAGWSVGVGGNIGTPALDLLGQDHQLYVLELSSFQLETTHSLDCVAATVLNVSADHLDRYDGFEHYRDTKLTLYAQARLCVSNRADPNTLAPAGARSISFGLDPADGADFGVRDGQLCQGETALLRSVELAMVGEHNVANALAALALTQAAQVPLAGCLQALRSYTGLAHRCELVAVKHGVKYVNDSKATNIGATQAAIAGLSGGASRLFLIAGGDAKGADLTELTPSLAQVHRLYTLGQDGPALAALHSAAQPVVSIEQAVALAAEEAQPGDLVLLSPACASIDMFRNFVERGERFATAAKGL</sequence>
<evidence type="ECO:0000313" key="12">
    <source>
        <dbReference type="Proteomes" id="UP001499988"/>
    </source>
</evidence>
<dbReference type="NCBIfam" id="TIGR01087">
    <property type="entry name" value="murD"/>
    <property type="match status" value="1"/>
</dbReference>
<evidence type="ECO:0000256" key="3">
    <source>
        <dbReference type="ARBA" id="ARBA00022490"/>
    </source>
</evidence>
<dbReference type="InterPro" id="IPR036565">
    <property type="entry name" value="Mur-like_cat_sf"/>
</dbReference>
<evidence type="ECO:0000256" key="8">
    <source>
        <dbReference type="RuleBase" id="RU003664"/>
    </source>
</evidence>
<feature type="domain" description="Mur ligase C-terminal" evidence="9">
    <location>
        <begin position="299"/>
        <end position="410"/>
    </location>
</feature>